<dbReference type="GeneID" id="97181758"/>
<name>A0A2X2KSK1_SPHMU</name>
<feature type="domain" description="Alginate lyase" evidence="3">
    <location>
        <begin position="104"/>
        <end position="311"/>
    </location>
</feature>
<reference evidence="4 5" key="1">
    <citation type="submission" date="2018-06" db="EMBL/GenBank/DDBJ databases">
        <authorList>
            <consortium name="Pathogen Informatics"/>
            <person name="Doyle S."/>
        </authorList>
    </citation>
    <scope>NUCLEOTIDE SEQUENCE [LARGE SCALE GENOMIC DNA]</scope>
    <source>
        <strain evidence="4 5">NCTC11343</strain>
    </source>
</reference>
<dbReference type="Pfam" id="PF05426">
    <property type="entry name" value="Alginate_lyase"/>
    <property type="match status" value="1"/>
</dbReference>
<dbReference type="GO" id="GO:0042597">
    <property type="term" value="C:periplasmic space"/>
    <property type="evidence" value="ECO:0007669"/>
    <property type="project" value="InterPro"/>
</dbReference>
<proteinExistence type="predicted"/>
<dbReference type="Proteomes" id="UP000251241">
    <property type="component" value="Unassembled WGS sequence"/>
</dbReference>
<sequence length="382" mass="44011">MQNFRYYFRKLSRSTAQCIKIGSTLILIYFFTASSPCHAQSLMHPNAQIKFVKSQISKKSEPVYTAYKQLITLADSLLLTNHHAVEDFSVPGFYSDKEGQRAMAKKLYTDAFAAYCTALAYTLNGEQKYAQKALYFMNAWATINKKYSQFDGPVVLSYAGAGLMIAAELLKNDPLWAENDLNHFKSWTISVYQKATHFLRERPNNIADWARFANLLSANFLDDPKELAFTISLIKGDLFEKIAADGHHIEEVKRGEKGLWYTYFSLAPLTAFMWCIRQVTGENLFAATKDGKSIKKALDYLYYYNQHPTAWPWFKNPDVDIHNMTVGVWPSNLLEAMKDIYQTAEYDSYLSIYRPIIYKKNHFAWTFPTLMPVYLNQANNIE</sequence>
<accession>A0A2X2KSK1</accession>
<dbReference type="Gene3D" id="1.50.10.100">
    <property type="entry name" value="Chondroitin AC/alginate lyase"/>
    <property type="match status" value="1"/>
</dbReference>
<gene>
    <name evidence="4" type="ORF">NCTC11343_01616</name>
</gene>
<evidence type="ECO:0000313" key="4">
    <source>
        <dbReference type="EMBL" id="SPZ85059.1"/>
    </source>
</evidence>
<dbReference type="InterPro" id="IPR008929">
    <property type="entry name" value="Chondroitin_lyas"/>
</dbReference>
<organism evidence="4 5">
    <name type="scientific">Sphingobacterium multivorum</name>
    <dbReference type="NCBI Taxonomy" id="28454"/>
    <lineage>
        <taxon>Bacteria</taxon>
        <taxon>Pseudomonadati</taxon>
        <taxon>Bacteroidota</taxon>
        <taxon>Sphingobacteriia</taxon>
        <taxon>Sphingobacteriales</taxon>
        <taxon>Sphingobacteriaceae</taxon>
        <taxon>Sphingobacterium</taxon>
    </lineage>
</organism>
<dbReference type="GO" id="GO:0016829">
    <property type="term" value="F:lyase activity"/>
    <property type="evidence" value="ECO:0007669"/>
    <property type="project" value="UniProtKB-KW"/>
</dbReference>
<dbReference type="EMBL" id="UAUU01000005">
    <property type="protein sequence ID" value="SPZ85059.1"/>
    <property type="molecule type" value="Genomic_DNA"/>
</dbReference>
<dbReference type="AlphaFoldDB" id="A0A2X2KSK1"/>
<evidence type="ECO:0000259" key="3">
    <source>
        <dbReference type="Pfam" id="PF05426"/>
    </source>
</evidence>
<dbReference type="SUPFAM" id="SSF48230">
    <property type="entry name" value="Chondroitin AC/alginate lyase"/>
    <property type="match status" value="1"/>
</dbReference>
<protein>
    <submittedName>
        <fullName evidence="4">Alginate lyase</fullName>
    </submittedName>
</protein>
<dbReference type="InterPro" id="IPR008397">
    <property type="entry name" value="Alginate_lyase_dom"/>
</dbReference>
<keyword evidence="2 4" id="KW-0456">Lyase</keyword>
<keyword evidence="1" id="KW-0732">Signal</keyword>
<evidence type="ECO:0000313" key="5">
    <source>
        <dbReference type="Proteomes" id="UP000251241"/>
    </source>
</evidence>
<evidence type="ECO:0000256" key="2">
    <source>
        <dbReference type="ARBA" id="ARBA00023239"/>
    </source>
</evidence>
<dbReference type="RefSeq" id="WP_204990780.1">
    <property type="nucleotide sequence ID" value="NZ_CP069793.1"/>
</dbReference>
<evidence type="ECO:0000256" key="1">
    <source>
        <dbReference type="ARBA" id="ARBA00022729"/>
    </source>
</evidence>